<name>A0A8X9A215_SALSN</name>
<evidence type="ECO:0000256" key="1">
    <source>
        <dbReference type="SAM" id="MobiDB-lite"/>
    </source>
</evidence>
<proteinExistence type="predicted"/>
<reference evidence="2" key="2">
    <citation type="submission" date="2020-08" db="EMBL/GenBank/DDBJ databases">
        <title>Plant Genome Project.</title>
        <authorList>
            <person name="Zhang R.-G."/>
        </authorList>
    </citation>
    <scope>NUCLEOTIDE SEQUENCE</scope>
    <source>
        <strain evidence="2">Huo1</strain>
        <tissue evidence="2">Leaf</tissue>
    </source>
</reference>
<evidence type="ECO:0000313" key="2">
    <source>
        <dbReference type="EMBL" id="KAG6424916.1"/>
    </source>
</evidence>
<dbReference type="EMBL" id="PNBA02000005">
    <property type="protein sequence ID" value="KAG6424916.1"/>
    <property type="molecule type" value="Genomic_DNA"/>
</dbReference>
<feature type="compositionally biased region" description="Polar residues" evidence="1">
    <location>
        <begin position="109"/>
        <end position="119"/>
    </location>
</feature>
<dbReference type="AlphaFoldDB" id="A0A8X9A215"/>
<feature type="compositionally biased region" description="Polar residues" evidence="1">
    <location>
        <begin position="85"/>
        <end position="95"/>
    </location>
</feature>
<protein>
    <recommendedName>
        <fullName evidence="4">Ubiquitin-like domain-containing protein</fullName>
    </recommendedName>
</protein>
<keyword evidence="3" id="KW-1185">Reference proteome</keyword>
<gene>
    <name evidence="2" type="ORF">SASPL_115339</name>
</gene>
<organism evidence="2">
    <name type="scientific">Salvia splendens</name>
    <name type="common">Scarlet sage</name>
    <dbReference type="NCBI Taxonomy" id="180675"/>
    <lineage>
        <taxon>Eukaryota</taxon>
        <taxon>Viridiplantae</taxon>
        <taxon>Streptophyta</taxon>
        <taxon>Embryophyta</taxon>
        <taxon>Tracheophyta</taxon>
        <taxon>Spermatophyta</taxon>
        <taxon>Magnoliopsida</taxon>
        <taxon>eudicotyledons</taxon>
        <taxon>Gunneridae</taxon>
        <taxon>Pentapetalae</taxon>
        <taxon>asterids</taxon>
        <taxon>lamiids</taxon>
        <taxon>Lamiales</taxon>
        <taxon>Lamiaceae</taxon>
        <taxon>Nepetoideae</taxon>
        <taxon>Mentheae</taxon>
        <taxon>Salviinae</taxon>
        <taxon>Salvia</taxon>
        <taxon>Salvia subgen. Calosphace</taxon>
        <taxon>core Calosphace</taxon>
    </lineage>
</organism>
<dbReference type="Proteomes" id="UP000298416">
    <property type="component" value="Unassembled WGS sequence"/>
</dbReference>
<evidence type="ECO:0000313" key="3">
    <source>
        <dbReference type="Proteomes" id="UP000298416"/>
    </source>
</evidence>
<evidence type="ECO:0008006" key="4">
    <source>
        <dbReference type="Google" id="ProtNLM"/>
    </source>
</evidence>
<accession>A0A8X9A215</accession>
<feature type="region of interest" description="Disordered" evidence="1">
    <location>
        <begin position="66"/>
        <end position="126"/>
    </location>
</feature>
<comment type="caution">
    <text evidence="2">The sequence shown here is derived from an EMBL/GenBank/DDBJ whole genome shotgun (WGS) entry which is preliminary data.</text>
</comment>
<sequence length="126" mass="13697">MGQVQEKWKSGPLKMKLVAEILTGNLFYVEVGENATERYSLDKDEASLKDCGVEDSSHIYIFFRPQDKIAASPSTPKDSSAPGEPSQSSGLTNGDNTDEVNEDEAPHQENASNEANEPSASVHPEE</sequence>
<reference evidence="2" key="1">
    <citation type="submission" date="2018-01" db="EMBL/GenBank/DDBJ databases">
        <authorList>
            <person name="Mao J.F."/>
        </authorList>
    </citation>
    <scope>NUCLEOTIDE SEQUENCE</scope>
    <source>
        <strain evidence="2">Huo1</strain>
        <tissue evidence="2">Leaf</tissue>
    </source>
</reference>